<gene>
    <name evidence="2" type="ORF">DPC56_01120</name>
</gene>
<reference evidence="2 3" key="1">
    <citation type="submission" date="2018-06" db="EMBL/GenBank/DDBJ databases">
        <title>Draft genome sequence of hyperthermophilic methanogen Methanothermobacter tenebrarum sp. MCM-B 1447.</title>
        <authorList>
            <person name="Pore S.D."/>
            <person name="Dagar S."/>
            <person name="Dhakephalkar P.K."/>
        </authorList>
    </citation>
    <scope>NUCLEOTIDE SEQUENCE [LARGE SCALE GENOMIC DNA]</scope>
    <source>
        <strain evidence="2 3">MCM B 1447</strain>
    </source>
</reference>
<keyword evidence="1" id="KW-1133">Transmembrane helix</keyword>
<keyword evidence="1" id="KW-0812">Transmembrane</keyword>
<evidence type="ECO:0000313" key="2">
    <source>
        <dbReference type="EMBL" id="RAO79908.1"/>
    </source>
</evidence>
<proteinExistence type="predicted"/>
<evidence type="ECO:0000313" key="3">
    <source>
        <dbReference type="Proteomes" id="UP000249782"/>
    </source>
</evidence>
<protein>
    <submittedName>
        <fullName evidence="2">Uncharacterized protein</fullName>
    </submittedName>
</protein>
<feature type="transmembrane region" description="Helical" evidence="1">
    <location>
        <begin position="46"/>
        <end position="71"/>
    </location>
</feature>
<name>A0A328PAR4_9EURY</name>
<keyword evidence="1" id="KW-0472">Membrane</keyword>
<accession>A0A328PAR4</accession>
<dbReference type="Proteomes" id="UP000249782">
    <property type="component" value="Unassembled WGS sequence"/>
</dbReference>
<keyword evidence="3" id="KW-1185">Reference proteome</keyword>
<comment type="caution">
    <text evidence="2">The sequence shown here is derived from an EMBL/GenBank/DDBJ whole genome shotgun (WGS) entry which is preliminary data.</text>
</comment>
<dbReference type="AlphaFoldDB" id="A0A328PAR4"/>
<sequence length="76" mass="8650">MKRTIIVHANDLEVKSAPSIPSKKSQHQKIVKNTIKVHRVHCRPPMIIKALILGILSLFTFGLAGIAYLFYKIRKK</sequence>
<evidence type="ECO:0000256" key="1">
    <source>
        <dbReference type="SAM" id="Phobius"/>
    </source>
</evidence>
<organism evidence="2 3">
    <name type="scientific">Methanothermobacter tenebrarum</name>
    <dbReference type="NCBI Taxonomy" id="680118"/>
    <lineage>
        <taxon>Archaea</taxon>
        <taxon>Methanobacteriati</taxon>
        <taxon>Methanobacteriota</taxon>
        <taxon>Methanomada group</taxon>
        <taxon>Methanobacteria</taxon>
        <taxon>Methanobacteriales</taxon>
        <taxon>Methanobacteriaceae</taxon>
        <taxon>Methanothermobacter</taxon>
    </lineage>
</organism>
<dbReference type="EMBL" id="QLOE01000001">
    <property type="protein sequence ID" value="RAO79908.1"/>
    <property type="molecule type" value="Genomic_DNA"/>
</dbReference>